<dbReference type="SUPFAM" id="SSF51735">
    <property type="entry name" value="NAD(P)-binding Rossmann-fold domains"/>
    <property type="match status" value="1"/>
</dbReference>
<evidence type="ECO:0000256" key="7">
    <source>
        <dbReference type="ARBA" id="ARBA00049197"/>
    </source>
</evidence>
<feature type="domain" description="3-hydroxyisobutyrate dehydrogenase-like NAD-binding" evidence="10">
    <location>
        <begin position="278"/>
        <end position="395"/>
    </location>
</feature>
<comment type="caution">
    <text evidence="11">The sequence shown here is derived from an EMBL/GenBank/DDBJ whole genome shotgun (WGS) entry which is preliminary data.</text>
</comment>
<dbReference type="PANTHER" id="PTHR22981">
    <property type="entry name" value="3-HYDROXYISOBUTYRATE DEHYDROGENASE-RELATED"/>
    <property type="match status" value="1"/>
</dbReference>
<feature type="compositionally biased region" description="Low complexity" evidence="8">
    <location>
        <begin position="170"/>
        <end position="194"/>
    </location>
</feature>
<feature type="compositionally biased region" description="Pro residues" evidence="8">
    <location>
        <begin position="160"/>
        <end position="169"/>
    </location>
</feature>
<keyword evidence="5" id="KW-0560">Oxidoreductase</keyword>
<dbReference type="InterPro" id="IPR036291">
    <property type="entry name" value="NAD(P)-bd_dom_sf"/>
</dbReference>
<dbReference type="EC" id="1.1.1.31" evidence="3"/>
<evidence type="ECO:0000256" key="6">
    <source>
        <dbReference type="ARBA" id="ARBA00023027"/>
    </source>
</evidence>
<feature type="region of interest" description="Disordered" evidence="8">
    <location>
        <begin position="146"/>
        <end position="194"/>
    </location>
</feature>
<dbReference type="InterPro" id="IPR013328">
    <property type="entry name" value="6PGD_dom2"/>
</dbReference>
<dbReference type="GO" id="GO:0005739">
    <property type="term" value="C:mitochondrion"/>
    <property type="evidence" value="ECO:0007669"/>
    <property type="project" value="TreeGrafter"/>
</dbReference>
<evidence type="ECO:0000256" key="2">
    <source>
        <dbReference type="ARBA" id="ARBA00006013"/>
    </source>
</evidence>
<reference evidence="11 12" key="1">
    <citation type="journal article" date="2024" name="bioRxiv">
        <title>Comparative genomics of Cryptococcus and Kwoniella reveals pathogenesis evolution and contrasting karyotype dynamics via intercentromeric recombination or chromosome fusion.</title>
        <authorList>
            <person name="Coelho M.A."/>
            <person name="David-Palma M."/>
            <person name="Shea T."/>
            <person name="Bowers K."/>
            <person name="McGinley-Smith S."/>
            <person name="Mohammad A.W."/>
            <person name="Gnirke A."/>
            <person name="Yurkov A.M."/>
            <person name="Nowrousian M."/>
            <person name="Sun S."/>
            <person name="Cuomo C.A."/>
            <person name="Heitman J."/>
        </authorList>
    </citation>
    <scope>NUCLEOTIDE SEQUENCE [LARGE SCALE GENOMIC DNA]</scope>
    <source>
        <strain evidence="11 12">CBS 13917</strain>
    </source>
</reference>
<evidence type="ECO:0000313" key="12">
    <source>
        <dbReference type="Proteomes" id="UP001388673"/>
    </source>
</evidence>
<keyword evidence="4" id="KW-0101">Branched-chain amino acid catabolism</keyword>
<proteinExistence type="inferred from homology"/>
<dbReference type="GeneID" id="92178170"/>
<keyword evidence="12" id="KW-1185">Reference proteome</keyword>
<organism evidence="11 12">
    <name type="scientific">Kwoniella newhampshirensis</name>
    <dbReference type="NCBI Taxonomy" id="1651941"/>
    <lineage>
        <taxon>Eukaryota</taxon>
        <taxon>Fungi</taxon>
        <taxon>Dikarya</taxon>
        <taxon>Basidiomycota</taxon>
        <taxon>Agaricomycotina</taxon>
        <taxon>Tremellomycetes</taxon>
        <taxon>Tremellales</taxon>
        <taxon>Cryptococcaceae</taxon>
        <taxon>Kwoniella</taxon>
    </lineage>
</organism>
<dbReference type="Pfam" id="PF03446">
    <property type="entry name" value="NAD_binding_2"/>
    <property type="match status" value="1"/>
</dbReference>
<dbReference type="GO" id="GO:0008442">
    <property type="term" value="F:3-hydroxyisobutyrate dehydrogenase activity"/>
    <property type="evidence" value="ECO:0007669"/>
    <property type="project" value="UniProtKB-EC"/>
</dbReference>
<dbReference type="InterPro" id="IPR006115">
    <property type="entry name" value="6PGDH_NADP-bd"/>
</dbReference>
<dbReference type="EMBL" id="JBCAWK010000002">
    <property type="protein sequence ID" value="KAK8865764.1"/>
    <property type="molecule type" value="Genomic_DNA"/>
</dbReference>
<evidence type="ECO:0000256" key="5">
    <source>
        <dbReference type="ARBA" id="ARBA00023002"/>
    </source>
</evidence>
<dbReference type="RefSeq" id="XP_066805243.1">
    <property type="nucleotide sequence ID" value="XM_066944042.1"/>
</dbReference>
<evidence type="ECO:0000256" key="8">
    <source>
        <dbReference type="SAM" id="MobiDB-lite"/>
    </source>
</evidence>
<dbReference type="InterPro" id="IPR029154">
    <property type="entry name" value="HIBADH-like_NADP-bd"/>
</dbReference>
<evidence type="ECO:0000256" key="4">
    <source>
        <dbReference type="ARBA" id="ARBA00022456"/>
    </source>
</evidence>
<dbReference type="PANTHER" id="PTHR22981:SF7">
    <property type="entry name" value="3-HYDROXYISOBUTYRATE DEHYDROGENASE, MITOCHONDRIAL"/>
    <property type="match status" value="1"/>
</dbReference>
<comment type="pathway">
    <text evidence="1">Amino-acid degradation; L-valine degradation.</text>
</comment>
<keyword evidence="6" id="KW-0520">NAD</keyword>
<accession>A0AAW0Z477</accession>
<dbReference type="Proteomes" id="UP001388673">
    <property type="component" value="Unassembled WGS sequence"/>
</dbReference>
<evidence type="ECO:0000313" key="11">
    <source>
        <dbReference type="EMBL" id="KAK8865764.1"/>
    </source>
</evidence>
<dbReference type="GO" id="GO:0006574">
    <property type="term" value="P:L-valine catabolic process"/>
    <property type="evidence" value="ECO:0007669"/>
    <property type="project" value="TreeGrafter"/>
</dbReference>
<dbReference type="GO" id="GO:0050661">
    <property type="term" value="F:NADP binding"/>
    <property type="evidence" value="ECO:0007669"/>
    <property type="project" value="InterPro"/>
</dbReference>
<evidence type="ECO:0000256" key="3">
    <source>
        <dbReference type="ARBA" id="ARBA00012991"/>
    </source>
</evidence>
<feature type="domain" description="6-phosphogluconate dehydrogenase NADP-binding" evidence="9">
    <location>
        <begin position="189"/>
        <end position="267"/>
    </location>
</feature>
<dbReference type="SUPFAM" id="SSF48179">
    <property type="entry name" value="6-phosphogluconate dehydrogenase C-terminal domain-like"/>
    <property type="match status" value="1"/>
</dbReference>
<dbReference type="KEGG" id="kne:92178170"/>
<evidence type="ECO:0000259" key="10">
    <source>
        <dbReference type="Pfam" id="PF14833"/>
    </source>
</evidence>
<dbReference type="FunFam" id="1.10.1040.10:FF:000006">
    <property type="entry name" value="3-hydroxyisobutyrate dehydrogenase"/>
    <property type="match status" value="1"/>
</dbReference>
<comment type="similarity">
    <text evidence="2">Belongs to the HIBADH-related family. 3-hydroxyisobutyrate dehydrogenase subfamily.</text>
</comment>
<evidence type="ECO:0000259" key="9">
    <source>
        <dbReference type="Pfam" id="PF03446"/>
    </source>
</evidence>
<dbReference type="Gene3D" id="1.10.1040.10">
    <property type="entry name" value="N-(1-d-carboxylethyl)-l-norvaline Dehydrogenase, domain 2"/>
    <property type="match status" value="1"/>
</dbReference>
<comment type="catalytic activity">
    <reaction evidence="7">
        <text>3-hydroxy-2-methylpropanoate + NAD(+) = 2-methyl-3-oxopropanoate + NADH + H(+)</text>
        <dbReference type="Rhea" id="RHEA:17681"/>
        <dbReference type="ChEBI" id="CHEBI:11805"/>
        <dbReference type="ChEBI" id="CHEBI:15378"/>
        <dbReference type="ChEBI" id="CHEBI:57540"/>
        <dbReference type="ChEBI" id="CHEBI:57700"/>
        <dbReference type="ChEBI" id="CHEBI:57945"/>
        <dbReference type="EC" id="1.1.1.31"/>
    </reaction>
</comment>
<dbReference type="AlphaFoldDB" id="A0AAW0Z477"/>
<dbReference type="InterPro" id="IPR008927">
    <property type="entry name" value="6-PGluconate_DH-like_C_sf"/>
</dbReference>
<dbReference type="Gene3D" id="3.40.50.720">
    <property type="entry name" value="NAD(P)-binding Rossmann-like Domain"/>
    <property type="match status" value="1"/>
</dbReference>
<gene>
    <name evidence="11" type="ORF">IAR55_000911</name>
</gene>
<evidence type="ECO:0000256" key="1">
    <source>
        <dbReference type="ARBA" id="ARBA00005109"/>
    </source>
</evidence>
<name>A0AAW0Z477_9TREE</name>
<dbReference type="GO" id="GO:0051287">
    <property type="term" value="F:NAD binding"/>
    <property type="evidence" value="ECO:0007669"/>
    <property type="project" value="InterPro"/>
</dbReference>
<dbReference type="Pfam" id="PF14833">
    <property type="entry name" value="NAD_binding_11"/>
    <property type="match status" value="1"/>
</dbReference>
<sequence>MVQPTPSPLSRLSKIGWIGLGAMGRPMALNLFTKTYLAHQRGERAGHGRETPTFLVCEEDNSRTESFLYDLREKGGAELAGRVERVASGREMALRASRILTMLPSTPQVETVYLDPKGGILAGLLELPPETPSVDTKSLFRTPSTPAADIEEISSSTTISPPPAPPNTTPPLDSSTTMSPTSTTTRPTLSDTSPHTLLIDQTTLDPTIARGIASHIHSATALRALMHDAPVSGGTGAAERGELTIMLGSPSPYAKEMATELLSRMARIGGVIDCGENGAGVGVKVCNNLILAINQIALSEGLALGRSLGLDPEILHNVINSSSGQSWSSRVNSPLQEIPDSPGSRHYSGGFQTRLMLKDAGLALSAAAVCDLPIPMTWAAKSVYDAVCNEGEGEMATQDFSVVFEWLKKKQLEAVERGWKDDPTST</sequence>
<protein>
    <recommendedName>
        <fullName evidence="3">3-hydroxyisobutyrate dehydrogenase</fullName>
        <ecNumber evidence="3">1.1.1.31</ecNumber>
    </recommendedName>
</protein>